<keyword evidence="2" id="KW-1185">Reference proteome</keyword>
<dbReference type="SUPFAM" id="SSF141452">
    <property type="entry name" value="Hcp1-like"/>
    <property type="match status" value="1"/>
</dbReference>
<proteinExistence type="predicted"/>
<dbReference type="InterPro" id="IPR008514">
    <property type="entry name" value="T6SS_Hcp"/>
</dbReference>
<dbReference type="OrthoDB" id="7571664at2"/>
<comment type="caution">
    <text evidence="1">The sequence shown here is derived from an EMBL/GenBank/DDBJ whole genome shotgun (WGS) entry which is preliminary data.</text>
</comment>
<gene>
    <name evidence="1" type="ORF">C3731_08690</name>
</gene>
<dbReference type="Gene3D" id="2.30.110.20">
    <property type="entry name" value="Hcp1-like"/>
    <property type="match status" value="1"/>
</dbReference>
<evidence type="ECO:0000313" key="1">
    <source>
        <dbReference type="EMBL" id="PQA73885.1"/>
    </source>
</evidence>
<dbReference type="InterPro" id="IPR053165">
    <property type="entry name" value="HSI-I_assembly_Hcp1"/>
</dbReference>
<accession>A0A2S7J0W3</accession>
<dbReference type="Proteomes" id="UP000238493">
    <property type="component" value="Unassembled WGS sequence"/>
</dbReference>
<name>A0A2S7J0W3_9HYPH</name>
<dbReference type="EMBL" id="PTRC01000014">
    <property type="protein sequence ID" value="PQA73885.1"/>
    <property type="molecule type" value="Genomic_DNA"/>
</dbReference>
<evidence type="ECO:0000313" key="2">
    <source>
        <dbReference type="Proteomes" id="UP000238493"/>
    </source>
</evidence>
<organism evidence="1 2">
    <name type="scientific">Brucella oryzae</name>
    <dbReference type="NCBI Taxonomy" id="335286"/>
    <lineage>
        <taxon>Bacteria</taxon>
        <taxon>Pseudomonadati</taxon>
        <taxon>Pseudomonadota</taxon>
        <taxon>Alphaproteobacteria</taxon>
        <taxon>Hyphomicrobiales</taxon>
        <taxon>Brucellaceae</taxon>
        <taxon>Brucella/Ochrobactrum group</taxon>
        <taxon>Brucella</taxon>
    </lineage>
</organism>
<dbReference type="Pfam" id="PF05638">
    <property type="entry name" value="T6SS_HCP"/>
    <property type="match status" value="1"/>
</dbReference>
<reference evidence="1 2" key="1">
    <citation type="submission" date="2018-02" db="EMBL/GenBank/DDBJ databases">
        <title>Draft genome sequence of Ochrobactrum oryzae found in Brazil.</title>
        <authorList>
            <person name="Cerdeira L."/>
            <person name="Andrade F."/>
            <person name="Zacariotto T."/>
            <person name="Barbosa B."/>
            <person name="Santos S."/>
            <person name="Cassetari V."/>
            <person name="Lincopan N."/>
        </authorList>
    </citation>
    <scope>NUCLEOTIDE SEQUENCE [LARGE SCALE GENOMIC DNA]</scope>
    <source>
        <strain evidence="1 2">OA447</strain>
    </source>
</reference>
<sequence>MGLYLKIDGIDGNATHEAHKNWINIAAIDFNISRYITSNTGAVSNREGVQPAFSDLHISKYYDKSSIKLKQMASSGMPSKKTIIHFVTTGDPGETYLEITLNNTLLSNYTLSGGGDQMPQEQIALNFTDIEWKFIEYDQNNKAQSPLVAGYDLATCKVK</sequence>
<dbReference type="PANTHER" id="PTHR36152">
    <property type="entry name" value="CYTOPLASMIC PROTEIN-RELATED"/>
    <property type="match status" value="1"/>
</dbReference>
<dbReference type="PANTHER" id="PTHR36152:SF1">
    <property type="entry name" value="UBIQUITIN-LIKE DOMAIN-CONTAINING PROTEIN"/>
    <property type="match status" value="1"/>
</dbReference>
<dbReference type="RefSeq" id="WP_104755296.1">
    <property type="nucleotide sequence ID" value="NZ_JBHEEO010000031.1"/>
</dbReference>
<dbReference type="AlphaFoldDB" id="A0A2S7J0W3"/>
<protein>
    <submittedName>
        <fullName evidence="1">Hcp1 family type VI secretion system effector</fullName>
    </submittedName>
</protein>
<dbReference type="InterPro" id="IPR036624">
    <property type="entry name" value="Hcp1-lik_sf"/>
</dbReference>